<feature type="non-terminal residue" evidence="1">
    <location>
        <position position="93"/>
    </location>
</feature>
<organism evidence="1">
    <name type="scientific">marine sediment metagenome</name>
    <dbReference type="NCBI Taxonomy" id="412755"/>
    <lineage>
        <taxon>unclassified sequences</taxon>
        <taxon>metagenomes</taxon>
        <taxon>ecological metagenomes</taxon>
    </lineage>
</organism>
<gene>
    <name evidence="1" type="ORF">LCGC14_2568530</name>
</gene>
<reference evidence="1" key="1">
    <citation type="journal article" date="2015" name="Nature">
        <title>Complex archaea that bridge the gap between prokaryotes and eukaryotes.</title>
        <authorList>
            <person name="Spang A."/>
            <person name="Saw J.H."/>
            <person name="Jorgensen S.L."/>
            <person name="Zaremba-Niedzwiedzka K."/>
            <person name="Martijn J."/>
            <person name="Lind A.E."/>
            <person name="van Eijk R."/>
            <person name="Schleper C."/>
            <person name="Guy L."/>
            <person name="Ettema T.J."/>
        </authorList>
    </citation>
    <scope>NUCLEOTIDE SEQUENCE</scope>
</reference>
<protein>
    <recommendedName>
        <fullName evidence="2">1,4-beta-xylanase</fullName>
    </recommendedName>
</protein>
<comment type="caution">
    <text evidence="1">The sequence shown here is derived from an EMBL/GenBank/DDBJ whole genome shotgun (WGS) entry which is preliminary data.</text>
</comment>
<proteinExistence type="predicted"/>
<dbReference type="SUPFAM" id="SSF51445">
    <property type="entry name" value="(Trans)glycosidases"/>
    <property type="match status" value="1"/>
</dbReference>
<accession>A0A0F9B5Q5</accession>
<dbReference type="AlphaFoldDB" id="A0A0F9B5Q5"/>
<sequence length="93" mass="10637">MRIRSVVLLIGCLLSSVVFAEDAKQTVDGHAKRWSQEKANQWYARQPWLVGCNFLPSTAVNNVEMWQRETFDPATIDRELGWAEKIGLNSCRV</sequence>
<evidence type="ECO:0000313" key="1">
    <source>
        <dbReference type="EMBL" id="KKL09172.1"/>
    </source>
</evidence>
<name>A0A0F9B5Q5_9ZZZZ</name>
<evidence type="ECO:0008006" key="2">
    <source>
        <dbReference type="Google" id="ProtNLM"/>
    </source>
</evidence>
<dbReference type="EMBL" id="LAZR01042587">
    <property type="protein sequence ID" value="KKL09172.1"/>
    <property type="molecule type" value="Genomic_DNA"/>
</dbReference>
<dbReference type="InterPro" id="IPR017853">
    <property type="entry name" value="GH"/>
</dbReference>